<comment type="caution">
    <text evidence="1">The sequence shown here is derived from an EMBL/GenBank/DDBJ whole genome shotgun (WGS) entry which is preliminary data.</text>
</comment>
<organism evidence="1 2">
    <name type="scientific">Pedobacter psychroterrae</name>
    <dbReference type="NCBI Taxonomy" id="2530453"/>
    <lineage>
        <taxon>Bacteria</taxon>
        <taxon>Pseudomonadati</taxon>
        <taxon>Bacteroidota</taxon>
        <taxon>Sphingobacteriia</taxon>
        <taxon>Sphingobacteriales</taxon>
        <taxon>Sphingobacteriaceae</taxon>
        <taxon>Pedobacter</taxon>
    </lineage>
</organism>
<proteinExistence type="predicted"/>
<dbReference type="RefSeq" id="WP_131597237.1">
    <property type="nucleotide sequence ID" value="NZ_SJSL01000005.1"/>
</dbReference>
<evidence type="ECO:0000313" key="2">
    <source>
        <dbReference type="Proteomes" id="UP000293347"/>
    </source>
</evidence>
<protein>
    <submittedName>
        <fullName evidence="1">Uncharacterized protein</fullName>
    </submittedName>
</protein>
<accession>A0A4R0NK96</accession>
<dbReference type="Proteomes" id="UP000293347">
    <property type="component" value="Unassembled WGS sequence"/>
</dbReference>
<sequence length="147" mass="16836">MIELIYFEKNNIHEAYQVIQFRAGESWRIVREGELLGSLIKKDGDWQISGQSELAPHLIQPIGGLIDAQEFNRLPGDIKYHWSAQIQDVIPSGDAEYLVITKPGIDFDTFLKLFSAYIPNLLKVEWPILFRLYNADMSADAQLTAQR</sequence>
<dbReference type="EMBL" id="SJSL01000005">
    <property type="protein sequence ID" value="TCC99902.1"/>
    <property type="molecule type" value="Genomic_DNA"/>
</dbReference>
<dbReference type="OrthoDB" id="766442at2"/>
<evidence type="ECO:0000313" key="1">
    <source>
        <dbReference type="EMBL" id="TCC99902.1"/>
    </source>
</evidence>
<keyword evidence="2" id="KW-1185">Reference proteome</keyword>
<gene>
    <name evidence="1" type="ORF">EZ437_16820</name>
</gene>
<dbReference type="AlphaFoldDB" id="A0A4R0NK96"/>
<name>A0A4R0NK96_9SPHI</name>
<reference evidence="1 2" key="1">
    <citation type="submission" date="2019-02" db="EMBL/GenBank/DDBJ databases">
        <title>Pedobacter sp. RP-1-14 sp. nov., isolated from Arctic soil.</title>
        <authorList>
            <person name="Dahal R.H."/>
        </authorList>
    </citation>
    <scope>NUCLEOTIDE SEQUENCE [LARGE SCALE GENOMIC DNA]</scope>
    <source>
        <strain evidence="1 2">RP-1-14</strain>
    </source>
</reference>